<feature type="domain" description="YjeF C-terminal" evidence="7">
    <location>
        <begin position="8"/>
        <end position="277"/>
    </location>
</feature>
<organism evidence="8 9">
    <name type="scientific">Gryllotalpicola kribbensis</name>
    <dbReference type="NCBI Taxonomy" id="993084"/>
    <lineage>
        <taxon>Bacteria</taxon>
        <taxon>Bacillati</taxon>
        <taxon>Actinomycetota</taxon>
        <taxon>Actinomycetes</taxon>
        <taxon>Micrococcales</taxon>
        <taxon>Microbacteriaceae</taxon>
        <taxon>Gryllotalpicola</taxon>
    </lineage>
</organism>
<comment type="catalytic activity">
    <reaction evidence="6">
        <text>(6S)-NADHX + ADP = AMP + phosphate + NADH + H(+)</text>
        <dbReference type="Rhea" id="RHEA:32223"/>
        <dbReference type="ChEBI" id="CHEBI:15378"/>
        <dbReference type="ChEBI" id="CHEBI:43474"/>
        <dbReference type="ChEBI" id="CHEBI:57945"/>
        <dbReference type="ChEBI" id="CHEBI:64074"/>
        <dbReference type="ChEBI" id="CHEBI:456215"/>
        <dbReference type="ChEBI" id="CHEBI:456216"/>
        <dbReference type="EC" id="4.2.1.136"/>
    </reaction>
</comment>
<dbReference type="EMBL" id="BAABBX010000010">
    <property type="protein sequence ID" value="GAA4187669.1"/>
    <property type="molecule type" value="Genomic_DNA"/>
</dbReference>
<evidence type="ECO:0000256" key="4">
    <source>
        <dbReference type="ARBA" id="ARBA00023027"/>
    </source>
</evidence>
<evidence type="ECO:0000256" key="2">
    <source>
        <dbReference type="ARBA" id="ARBA00022840"/>
    </source>
</evidence>
<dbReference type="Proteomes" id="UP001500213">
    <property type="component" value="Unassembled WGS sequence"/>
</dbReference>
<evidence type="ECO:0000259" key="7">
    <source>
        <dbReference type="PROSITE" id="PS51383"/>
    </source>
</evidence>
<dbReference type="InterPro" id="IPR029056">
    <property type="entry name" value="Ribokinase-like"/>
</dbReference>
<name>A0ABP8APW0_9MICO</name>
<sequence>MTAERVWTPEDTARMLRAPVAGDDKYTRGVLGVATGSEAFPGAAVLGVEAAVRTGVGMVRYVGPPTPTGLVLRKRPEVVTGTGRVQAWLVGSGIPGAAQRTMDDNTHLGAALMDGVPLVIDAGALDRVDAAAGPAVIVPHYRELERTLERTTSPLTLDEIRADAAAAASRAAETLGVTVLLKGAVTHVASPGGEPISVSLGTPWLATAGSGDVLGGVLGALLATHAADIEERGHAALAELAATAAALHGLAAVKASGGGPIAALDIARALPGVVAALLQMRDGDATD</sequence>
<dbReference type="Gene3D" id="3.40.1190.20">
    <property type="match status" value="1"/>
</dbReference>
<feature type="binding site" evidence="6">
    <location>
        <position position="140"/>
    </location>
    <ligand>
        <name>(6S)-NADPHX</name>
        <dbReference type="ChEBI" id="CHEBI:64076"/>
    </ligand>
</feature>
<comment type="subunit">
    <text evidence="6">Homotetramer.</text>
</comment>
<evidence type="ECO:0000313" key="9">
    <source>
        <dbReference type="Proteomes" id="UP001500213"/>
    </source>
</evidence>
<gene>
    <name evidence="6" type="primary">nnrD</name>
    <name evidence="8" type="ORF">GCM10022288_12890</name>
</gene>
<dbReference type="EC" id="4.2.1.136" evidence="6"/>
<keyword evidence="1 6" id="KW-0547">Nucleotide-binding</keyword>
<comment type="caution">
    <text evidence="8">The sequence shown here is derived from an EMBL/GenBank/DDBJ whole genome shotgun (WGS) entry which is preliminary data.</text>
</comment>
<feature type="binding site" evidence="6">
    <location>
        <position position="93"/>
    </location>
    <ligand>
        <name>(6S)-NADPHX</name>
        <dbReference type="ChEBI" id="CHEBI:64076"/>
    </ligand>
</feature>
<keyword evidence="3 6" id="KW-0521">NADP</keyword>
<dbReference type="PANTHER" id="PTHR12592">
    <property type="entry name" value="ATP-DEPENDENT (S)-NAD(P)H-HYDRATE DEHYDRATASE FAMILY MEMBER"/>
    <property type="match status" value="1"/>
</dbReference>
<dbReference type="InterPro" id="IPR000631">
    <property type="entry name" value="CARKD"/>
</dbReference>
<keyword evidence="4 6" id="KW-0520">NAD</keyword>
<proteinExistence type="inferred from homology"/>
<keyword evidence="5 6" id="KW-0456">Lyase</keyword>
<comment type="catalytic activity">
    <reaction evidence="6">
        <text>(6S)-NADPHX + ADP = AMP + phosphate + NADPH + H(+)</text>
        <dbReference type="Rhea" id="RHEA:32235"/>
        <dbReference type="ChEBI" id="CHEBI:15378"/>
        <dbReference type="ChEBI" id="CHEBI:43474"/>
        <dbReference type="ChEBI" id="CHEBI:57783"/>
        <dbReference type="ChEBI" id="CHEBI:64076"/>
        <dbReference type="ChEBI" id="CHEBI:456215"/>
        <dbReference type="ChEBI" id="CHEBI:456216"/>
        <dbReference type="EC" id="4.2.1.136"/>
    </reaction>
</comment>
<feature type="binding site" evidence="6">
    <location>
        <begin position="182"/>
        <end position="186"/>
    </location>
    <ligand>
        <name>AMP</name>
        <dbReference type="ChEBI" id="CHEBI:456215"/>
    </ligand>
</feature>
<feature type="binding site" evidence="6">
    <location>
        <position position="212"/>
    </location>
    <ligand>
        <name>(6S)-NADPHX</name>
        <dbReference type="ChEBI" id="CHEBI:64076"/>
    </ligand>
</feature>
<comment type="function">
    <text evidence="6">Catalyzes the dehydration of the S-form of NAD(P)HX at the expense of ADP, which is converted to AMP. Together with NAD(P)HX epimerase, which catalyzes the epimerization of the S- and R-forms, the enzyme allows the repair of both epimers of NAD(P)HX, a damaged form of NAD(P)H that is a result of enzymatic or heat-dependent hydration.</text>
</comment>
<dbReference type="HAMAP" id="MF_01965">
    <property type="entry name" value="NADHX_dehydratase"/>
    <property type="match status" value="1"/>
</dbReference>
<feature type="binding site" evidence="6">
    <location>
        <position position="43"/>
    </location>
    <ligand>
        <name>(6S)-NADPHX</name>
        <dbReference type="ChEBI" id="CHEBI:64076"/>
    </ligand>
</feature>
<comment type="similarity">
    <text evidence="6">Belongs to the NnrD/CARKD family.</text>
</comment>
<reference evidence="9" key="1">
    <citation type="journal article" date="2019" name="Int. J. Syst. Evol. Microbiol.">
        <title>The Global Catalogue of Microorganisms (GCM) 10K type strain sequencing project: providing services to taxonomists for standard genome sequencing and annotation.</title>
        <authorList>
            <consortium name="The Broad Institute Genomics Platform"/>
            <consortium name="The Broad Institute Genome Sequencing Center for Infectious Disease"/>
            <person name="Wu L."/>
            <person name="Ma J."/>
        </authorList>
    </citation>
    <scope>NUCLEOTIDE SEQUENCE [LARGE SCALE GENOMIC DNA]</scope>
    <source>
        <strain evidence="9">JCM 17593</strain>
    </source>
</reference>
<feature type="binding site" evidence="6">
    <location>
        <position position="211"/>
    </location>
    <ligand>
        <name>AMP</name>
        <dbReference type="ChEBI" id="CHEBI:456215"/>
    </ligand>
</feature>
<protein>
    <recommendedName>
        <fullName evidence="6">ADP-dependent (S)-NAD(P)H-hydrate dehydratase</fullName>
        <ecNumber evidence="6">4.2.1.136</ecNumber>
    </recommendedName>
    <alternativeName>
        <fullName evidence="6">ADP-dependent NAD(P)HX dehydratase</fullName>
    </alternativeName>
</protein>
<dbReference type="CDD" id="cd01171">
    <property type="entry name" value="YXKO-related"/>
    <property type="match status" value="1"/>
</dbReference>
<evidence type="ECO:0000313" key="8">
    <source>
        <dbReference type="EMBL" id="GAA4187669.1"/>
    </source>
</evidence>
<comment type="cofactor">
    <cofactor evidence="6">
        <name>Mg(2+)</name>
        <dbReference type="ChEBI" id="CHEBI:18420"/>
    </cofactor>
</comment>
<dbReference type="Pfam" id="PF01256">
    <property type="entry name" value="Carb_kinase"/>
    <property type="match status" value="1"/>
</dbReference>
<accession>A0ABP8APW0</accession>
<evidence type="ECO:0000256" key="5">
    <source>
        <dbReference type="ARBA" id="ARBA00023239"/>
    </source>
</evidence>
<keyword evidence="2 6" id="KW-0067">ATP-binding</keyword>
<dbReference type="RefSeq" id="WP_344775037.1">
    <property type="nucleotide sequence ID" value="NZ_BAABBX010000010.1"/>
</dbReference>
<dbReference type="PANTHER" id="PTHR12592:SF0">
    <property type="entry name" value="ATP-DEPENDENT (S)-NAD(P)H-HYDRATE DEHYDRATASE"/>
    <property type="match status" value="1"/>
</dbReference>
<dbReference type="PROSITE" id="PS51383">
    <property type="entry name" value="YJEF_C_3"/>
    <property type="match status" value="1"/>
</dbReference>
<evidence type="ECO:0000256" key="3">
    <source>
        <dbReference type="ARBA" id="ARBA00022857"/>
    </source>
</evidence>
<evidence type="ECO:0000256" key="6">
    <source>
        <dbReference type="HAMAP-Rule" id="MF_01965"/>
    </source>
</evidence>
<keyword evidence="9" id="KW-1185">Reference proteome</keyword>
<evidence type="ECO:0000256" key="1">
    <source>
        <dbReference type="ARBA" id="ARBA00022741"/>
    </source>
</evidence>
<dbReference type="SUPFAM" id="SSF53613">
    <property type="entry name" value="Ribokinase-like"/>
    <property type="match status" value="1"/>
</dbReference>